<sequence>MIYQDKNEPCCSALQSDMPLSCGEMDNFPYPVLCQNLEYLEQFYRVILEQTTRVLFSGQQKLQTVVGVGLM</sequence>
<proteinExistence type="predicted"/>
<organism evidence="1">
    <name type="scientific">Arundo donax</name>
    <name type="common">Giant reed</name>
    <name type="synonym">Donax arundinaceus</name>
    <dbReference type="NCBI Taxonomy" id="35708"/>
    <lineage>
        <taxon>Eukaryota</taxon>
        <taxon>Viridiplantae</taxon>
        <taxon>Streptophyta</taxon>
        <taxon>Embryophyta</taxon>
        <taxon>Tracheophyta</taxon>
        <taxon>Spermatophyta</taxon>
        <taxon>Magnoliopsida</taxon>
        <taxon>Liliopsida</taxon>
        <taxon>Poales</taxon>
        <taxon>Poaceae</taxon>
        <taxon>PACMAD clade</taxon>
        <taxon>Arundinoideae</taxon>
        <taxon>Arundineae</taxon>
        <taxon>Arundo</taxon>
    </lineage>
</organism>
<dbReference type="AlphaFoldDB" id="A0A0A9G4Z7"/>
<protein>
    <submittedName>
        <fullName evidence="1">Uncharacterized protein</fullName>
    </submittedName>
</protein>
<reference evidence="1" key="2">
    <citation type="journal article" date="2015" name="Data Brief">
        <title>Shoot transcriptome of the giant reed, Arundo donax.</title>
        <authorList>
            <person name="Barrero R.A."/>
            <person name="Guerrero F.D."/>
            <person name="Moolhuijzen P."/>
            <person name="Goolsby J.A."/>
            <person name="Tidwell J."/>
            <person name="Bellgard S.E."/>
            <person name="Bellgard M.I."/>
        </authorList>
    </citation>
    <scope>NUCLEOTIDE SEQUENCE</scope>
    <source>
        <tissue evidence="1">Shoot tissue taken approximately 20 cm above the soil surface</tissue>
    </source>
</reference>
<accession>A0A0A9G4Z7</accession>
<name>A0A0A9G4Z7_ARUDO</name>
<evidence type="ECO:0000313" key="1">
    <source>
        <dbReference type="EMBL" id="JAE15733.1"/>
    </source>
</evidence>
<reference evidence="1" key="1">
    <citation type="submission" date="2014-09" db="EMBL/GenBank/DDBJ databases">
        <authorList>
            <person name="Magalhaes I.L.F."/>
            <person name="Oliveira U."/>
            <person name="Santos F.R."/>
            <person name="Vidigal T.H.D.A."/>
            <person name="Brescovit A.D."/>
            <person name="Santos A.J."/>
        </authorList>
    </citation>
    <scope>NUCLEOTIDE SEQUENCE</scope>
    <source>
        <tissue evidence="1">Shoot tissue taken approximately 20 cm above the soil surface</tissue>
    </source>
</reference>
<dbReference type="EMBL" id="GBRH01182163">
    <property type="protein sequence ID" value="JAE15733.1"/>
    <property type="molecule type" value="Transcribed_RNA"/>
</dbReference>